<comment type="subcellular location">
    <subcellularLocation>
        <location evidence="6">Cytoplasm</location>
    </subcellularLocation>
    <subcellularLocation>
        <location evidence="6">Nucleus</location>
    </subcellularLocation>
</comment>
<reference evidence="8" key="1">
    <citation type="submission" date="2025-08" db="UniProtKB">
        <authorList>
            <consortium name="RefSeq"/>
        </authorList>
    </citation>
    <scope>IDENTIFICATION</scope>
    <source>
        <strain evidence="8">15085-1641.00</strain>
        <tissue evidence="8">Whole body</tissue>
    </source>
</reference>
<dbReference type="InterPro" id="IPR016050">
    <property type="entry name" value="Proteasome_bsu_CS"/>
</dbReference>
<dbReference type="OrthoDB" id="268428at2759"/>
<evidence type="ECO:0000256" key="1">
    <source>
        <dbReference type="ARBA" id="ARBA00022490"/>
    </source>
</evidence>
<sequence>MAMETILGIKGEDCVILACDTMQAKSVIFMRDDQSKMHRLSEFAMLAAIGDGGDTLQFTDYIAKHLKLYHITNGYHLSPRGAAHFTRKNLADYIRTNTRYQVSMLLAGYDSVEGPALHFIDSYGAAMPINHAGHGLGSLFCGSIFQRYWTQDLKQVQAYNILRMCVAEIQKRLVINLRNFDVFVVNRNGTSQLESINPSSFDADVLCLSLSNNFQNYNSKALK</sequence>
<gene>
    <name evidence="8" type="primary">LOC111596083</name>
</gene>
<dbReference type="RefSeq" id="XP_023165912.1">
    <property type="nucleotide sequence ID" value="XM_023310144.2"/>
</dbReference>
<comment type="similarity">
    <text evidence="6">Belongs to the peptidase T1B family.</text>
</comment>
<dbReference type="AlphaFoldDB" id="A0A6J1LQG5"/>
<keyword evidence="1 6" id="KW-0963">Cytoplasm</keyword>
<evidence type="ECO:0000256" key="3">
    <source>
        <dbReference type="ARBA" id="ARBA00023242"/>
    </source>
</evidence>
<proteinExistence type="inferred from homology"/>
<evidence type="ECO:0000256" key="5">
    <source>
        <dbReference type="ARBA" id="ARBA00026071"/>
    </source>
</evidence>
<dbReference type="GO" id="GO:0005839">
    <property type="term" value="C:proteasome core complex"/>
    <property type="evidence" value="ECO:0007669"/>
    <property type="project" value="InterPro"/>
</dbReference>
<organism evidence="7 8">
    <name type="scientific">Drosophila hydei</name>
    <name type="common">Fruit fly</name>
    <dbReference type="NCBI Taxonomy" id="7224"/>
    <lineage>
        <taxon>Eukaryota</taxon>
        <taxon>Metazoa</taxon>
        <taxon>Ecdysozoa</taxon>
        <taxon>Arthropoda</taxon>
        <taxon>Hexapoda</taxon>
        <taxon>Insecta</taxon>
        <taxon>Pterygota</taxon>
        <taxon>Neoptera</taxon>
        <taxon>Endopterygota</taxon>
        <taxon>Diptera</taxon>
        <taxon>Brachycera</taxon>
        <taxon>Muscomorpha</taxon>
        <taxon>Ephydroidea</taxon>
        <taxon>Drosophilidae</taxon>
        <taxon>Drosophila</taxon>
    </lineage>
</organism>
<dbReference type="InterPro" id="IPR035206">
    <property type="entry name" value="Proteasome_beta2"/>
</dbReference>
<dbReference type="PROSITE" id="PS51476">
    <property type="entry name" value="PROTEASOME_BETA_2"/>
    <property type="match status" value="1"/>
</dbReference>
<evidence type="ECO:0000256" key="2">
    <source>
        <dbReference type="ARBA" id="ARBA00022942"/>
    </source>
</evidence>
<dbReference type="InterPro" id="IPR001353">
    <property type="entry name" value="Proteasome_sua/b"/>
</dbReference>
<keyword evidence="7" id="KW-1185">Reference proteome</keyword>
<evidence type="ECO:0000313" key="7">
    <source>
        <dbReference type="Proteomes" id="UP000504633"/>
    </source>
</evidence>
<evidence type="ECO:0000256" key="6">
    <source>
        <dbReference type="RuleBase" id="RU004203"/>
    </source>
</evidence>
<dbReference type="GeneID" id="111596083"/>
<dbReference type="GO" id="GO:0005634">
    <property type="term" value="C:nucleus"/>
    <property type="evidence" value="ECO:0007669"/>
    <property type="project" value="UniProtKB-SubCell"/>
</dbReference>
<dbReference type="PANTHER" id="PTHR32194">
    <property type="entry name" value="METALLOPROTEASE TLDD"/>
    <property type="match status" value="1"/>
</dbReference>
<protein>
    <recommendedName>
        <fullName evidence="6">Proteasome subunit beta</fullName>
    </recommendedName>
</protein>
<dbReference type="Pfam" id="PF00227">
    <property type="entry name" value="Proteasome"/>
    <property type="match status" value="1"/>
</dbReference>
<dbReference type="OMA" id="GDWTKRN"/>
<dbReference type="PANTHER" id="PTHR32194:SF2">
    <property type="entry name" value="PROTEASOME SUBUNIT BETA TYPE-1"/>
    <property type="match status" value="1"/>
</dbReference>
<accession>A0A6J1LQG5</accession>
<comment type="subunit">
    <text evidence="6">Component of the proteasome complex.</text>
</comment>
<dbReference type="SUPFAM" id="SSF56235">
    <property type="entry name" value="N-terminal nucleophile aminohydrolases (Ntn hydrolases)"/>
    <property type="match status" value="1"/>
</dbReference>
<dbReference type="InterPro" id="IPR023333">
    <property type="entry name" value="Proteasome_suB-type"/>
</dbReference>
<keyword evidence="2 6" id="KW-0647">Proteasome</keyword>
<comment type="subunit">
    <text evidence="5">The 26S proteasome consists of a 20S proteasome core and two 19S regulatory subunits. The 20S proteasome core is composed of 28 subunits that are arranged in four stacked rings, resulting in a barrel-shaped structure. The two end rings are each formed by seven alpha subunits, and the two central rings are each formed by seven beta subunits. The catalytic chamber with the active sites is on the inside of the barrel.</text>
</comment>
<evidence type="ECO:0000256" key="4">
    <source>
        <dbReference type="ARBA" id="ARBA00024953"/>
    </source>
</evidence>
<name>A0A6J1LQG5_DROHY</name>
<evidence type="ECO:0000313" key="8">
    <source>
        <dbReference type="RefSeq" id="XP_023165912.1"/>
    </source>
</evidence>
<dbReference type="CDD" id="cd03758">
    <property type="entry name" value="proteasome_beta_type_2"/>
    <property type="match status" value="1"/>
</dbReference>
<dbReference type="PROSITE" id="PS00854">
    <property type="entry name" value="PROTEASOME_BETA_1"/>
    <property type="match status" value="1"/>
</dbReference>
<dbReference type="GO" id="GO:0005737">
    <property type="term" value="C:cytoplasm"/>
    <property type="evidence" value="ECO:0007669"/>
    <property type="project" value="UniProtKB-SubCell"/>
</dbReference>
<comment type="function">
    <text evidence="6">Component of the proteasome, a multicatalytic proteinase complex which is characterized by its ability to cleave peptides with Arg, Phe, Tyr, Leu, and Glu adjacent to the leaving group at neutral or slightly basic pH. The proteasome has an ATP-dependent proteolytic activity.</text>
</comment>
<dbReference type="Proteomes" id="UP000504633">
    <property type="component" value="Unplaced"/>
</dbReference>
<dbReference type="GO" id="GO:0010498">
    <property type="term" value="P:proteasomal protein catabolic process"/>
    <property type="evidence" value="ECO:0007669"/>
    <property type="project" value="InterPro"/>
</dbReference>
<dbReference type="InterPro" id="IPR029055">
    <property type="entry name" value="Ntn_hydrolases_N"/>
</dbReference>
<dbReference type="Gene3D" id="3.60.20.10">
    <property type="entry name" value="Glutamine Phosphoribosylpyrophosphate, subunit 1, domain 1"/>
    <property type="match status" value="1"/>
</dbReference>
<keyword evidence="3 6" id="KW-0539">Nucleus</keyword>
<comment type="function">
    <text evidence="4">Non-catalytic component of the proteasome, a multicatalytic proteinase complex which is characterized by its ability to cleave peptides with Arg, Phe, Tyr, Leu, and Glu adjacent to the leaving group at neutral or slightly basic pH. The proteasome has an ATP-dependent proteolytic activity.</text>
</comment>
<dbReference type="KEGG" id="dhe:111596083"/>